<keyword evidence="4" id="KW-0677">Repeat</keyword>
<dbReference type="GO" id="GO:0005876">
    <property type="term" value="C:spindle microtubule"/>
    <property type="evidence" value="ECO:0007669"/>
    <property type="project" value="TreeGrafter"/>
</dbReference>
<name>A0AAV2TMD5_CALDB</name>
<comment type="subunit">
    <text evidence="2">Interacts with microtubules.</text>
</comment>
<dbReference type="GO" id="GO:0005739">
    <property type="term" value="C:mitochondrion"/>
    <property type="evidence" value="ECO:0007669"/>
    <property type="project" value="TreeGrafter"/>
</dbReference>
<dbReference type="EMBL" id="CAXLJL010000489">
    <property type="protein sequence ID" value="CAL5138440.1"/>
    <property type="molecule type" value="Genomic_DNA"/>
</dbReference>
<dbReference type="GO" id="GO:0008017">
    <property type="term" value="F:microtubule binding"/>
    <property type="evidence" value="ECO:0007669"/>
    <property type="project" value="TreeGrafter"/>
</dbReference>
<comment type="caution">
    <text evidence="9">The sequence shown here is derived from an EMBL/GenBank/DDBJ whole genome shotgun (WGS) entry which is preliminary data.</text>
</comment>
<evidence type="ECO:0000313" key="9">
    <source>
        <dbReference type="EMBL" id="CAL5138440.1"/>
    </source>
</evidence>
<evidence type="ECO:0000256" key="3">
    <source>
        <dbReference type="ARBA" id="ARBA00022490"/>
    </source>
</evidence>
<keyword evidence="6" id="KW-0206">Cytoskeleton</keyword>
<dbReference type="InterPro" id="IPR049039">
    <property type="entry name" value="RMD1-3_a_helical_rpt"/>
</dbReference>
<evidence type="ECO:0000256" key="2">
    <source>
        <dbReference type="ARBA" id="ARBA00011375"/>
    </source>
</evidence>
<dbReference type="PANTHER" id="PTHR16056:SF16">
    <property type="entry name" value="REGULATOR OF MICROTUBULE DYNAMICS PROTEIN 1"/>
    <property type="match status" value="1"/>
</dbReference>
<evidence type="ECO:0000256" key="6">
    <source>
        <dbReference type="ARBA" id="ARBA00023212"/>
    </source>
</evidence>
<evidence type="ECO:0000256" key="4">
    <source>
        <dbReference type="ARBA" id="ARBA00022737"/>
    </source>
</evidence>
<evidence type="ECO:0000256" key="1">
    <source>
        <dbReference type="ARBA" id="ARBA00004245"/>
    </source>
</evidence>
<protein>
    <recommendedName>
        <fullName evidence="7">Regulator of microtubule dynamics protein 1</fullName>
    </recommendedName>
    <alternativeName>
        <fullName evidence="8">Protein FAM82B</fullName>
    </alternativeName>
</protein>
<evidence type="ECO:0000256" key="8">
    <source>
        <dbReference type="ARBA" id="ARBA00041958"/>
    </source>
</evidence>
<proteinExistence type="predicted"/>
<accession>A0AAV2TMD5</accession>
<dbReference type="AlphaFoldDB" id="A0AAV2TMD5"/>
<gene>
    <name evidence="9" type="ORF">CDAUBV1_LOCUS13260</name>
</gene>
<organism evidence="9 10">
    <name type="scientific">Calicophoron daubneyi</name>
    <name type="common">Rumen fluke</name>
    <name type="synonym">Paramphistomum daubneyi</name>
    <dbReference type="NCBI Taxonomy" id="300641"/>
    <lineage>
        <taxon>Eukaryota</taxon>
        <taxon>Metazoa</taxon>
        <taxon>Spiralia</taxon>
        <taxon>Lophotrochozoa</taxon>
        <taxon>Platyhelminthes</taxon>
        <taxon>Trematoda</taxon>
        <taxon>Digenea</taxon>
        <taxon>Plagiorchiida</taxon>
        <taxon>Pronocephalata</taxon>
        <taxon>Paramphistomoidea</taxon>
        <taxon>Paramphistomidae</taxon>
        <taxon>Calicophoron</taxon>
    </lineage>
</organism>
<dbReference type="GO" id="GO:0097431">
    <property type="term" value="C:mitotic spindle pole"/>
    <property type="evidence" value="ECO:0007669"/>
    <property type="project" value="TreeGrafter"/>
</dbReference>
<dbReference type="PANTHER" id="PTHR16056">
    <property type="entry name" value="REGULATOR OF MICROTUBULE DYNAMICS PROTEIN"/>
    <property type="match status" value="1"/>
</dbReference>
<dbReference type="Pfam" id="PF21033">
    <property type="entry name" value="RMD1-3"/>
    <property type="match status" value="1"/>
</dbReference>
<keyword evidence="5" id="KW-0802">TPR repeat</keyword>
<sequence>MDAIISQADALFKEGKYQECQDLLVDYLDKEKHPEIYWRLARCCYMKVESQQEKPQKSELKDAYTEVHDYAKAGFDIDPENAKCLTWYGIGIDELANLEGQQEWIKRCPTQHYYWTKAATIDPNDYVTETALGIWCFTLADMTKFRRRLSSTLGPRPPSSSYEEALNHLLKSEELEPKGSVKNLLYIAKCYKGMGEKDKCIQFCKYVFDYRGLEYGAEEAKSEVRHLLYSL</sequence>
<keyword evidence="3" id="KW-0963">Cytoplasm</keyword>
<dbReference type="InterPro" id="IPR011990">
    <property type="entry name" value="TPR-like_helical_dom_sf"/>
</dbReference>
<evidence type="ECO:0000256" key="5">
    <source>
        <dbReference type="ARBA" id="ARBA00022803"/>
    </source>
</evidence>
<dbReference type="SUPFAM" id="SSF48452">
    <property type="entry name" value="TPR-like"/>
    <property type="match status" value="1"/>
</dbReference>
<dbReference type="Proteomes" id="UP001497525">
    <property type="component" value="Unassembled WGS sequence"/>
</dbReference>
<evidence type="ECO:0000313" key="10">
    <source>
        <dbReference type="Proteomes" id="UP001497525"/>
    </source>
</evidence>
<evidence type="ECO:0000256" key="7">
    <source>
        <dbReference type="ARBA" id="ARBA00039966"/>
    </source>
</evidence>
<dbReference type="Gene3D" id="1.25.40.10">
    <property type="entry name" value="Tetratricopeptide repeat domain"/>
    <property type="match status" value="1"/>
</dbReference>
<comment type="subcellular location">
    <subcellularLocation>
        <location evidence="1">Cytoplasm</location>
        <location evidence="1">Cytoskeleton</location>
    </subcellularLocation>
</comment>
<reference evidence="9" key="1">
    <citation type="submission" date="2024-06" db="EMBL/GenBank/DDBJ databases">
        <authorList>
            <person name="Liu X."/>
            <person name="Lenzi L."/>
            <person name="Haldenby T S."/>
            <person name="Uol C."/>
        </authorList>
    </citation>
    <scope>NUCLEOTIDE SEQUENCE</scope>
</reference>